<keyword evidence="1" id="KW-1133">Transmembrane helix</keyword>
<protein>
    <submittedName>
        <fullName evidence="2">RNA polymerase sporulation-specific sigma factor</fullName>
    </submittedName>
</protein>
<evidence type="ECO:0000313" key="2">
    <source>
        <dbReference type="EMBL" id="SDG95361.1"/>
    </source>
</evidence>
<evidence type="ECO:0000256" key="1">
    <source>
        <dbReference type="SAM" id="Phobius"/>
    </source>
</evidence>
<organism evidence="2 3">
    <name type="scientific">Aneurinibacillus thermoaerophilus</name>
    <dbReference type="NCBI Taxonomy" id="143495"/>
    <lineage>
        <taxon>Bacteria</taxon>
        <taxon>Bacillati</taxon>
        <taxon>Bacillota</taxon>
        <taxon>Bacilli</taxon>
        <taxon>Bacillales</taxon>
        <taxon>Paenibacillaceae</taxon>
        <taxon>Aneurinibacillus group</taxon>
        <taxon>Aneurinibacillus</taxon>
    </lineage>
</organism>
<keyword evidence="1" id="KW-0472">Membrane</keyword>
<evidence type="ECO:0000313" key="3">
    <source>
        <dbReference type="Proteomes" id="UP000198956"/>
    </source>
</evidence>
<keyword evidence="1" id="KW-0812">Transmembrane</keyword>
<gene>
    <name evidence="2" type="ORF">SAMN04489735_1006126</name>
</gene>
<dbReference type="Proteomes" id="UP000198956">
    <property type="component" value="Unassembled WGS sequence"/>
</dbReference>
<proteinExistence type="predicted"/>
<dbReference type="AlphaFoldDB" id="A0A1G7YFN9"/>
<name>A0A1G7YFN9_ANETH</name>
<sequence>MHLRSLKKTKKDVSLHDPIGTDKEGNECNIKRYLLWISGERRDELLRQENENFQTEVIASLMLFFGIYYFFDDLF</sequence>
<reference evidence="2 3" key="1">
    <citation type="submission" date="2016-10" db="EMBL/GenBank/DDBJ databases">
        <authorList>
            <person name="de Groot N.N."/>
        </authorList>
    </citation>
    <scope>NUCLEOTIDE SEQUENCE [LARGE SCALE GENOMIC DNA]</scope>
    <source>
        <strain evidence="2 3">L 420-91</strain>
    </source>
</reference>
<feature type="transmembrane region" description="Helical" evidence="1">
    <location>
        <begin position="53"/>
        <end position="71"/>
    </location>
</feature>
<accession>A0A1G7YFN9</accession>
<dbReference type="EMBL" id="FNDE01000006">
    <property type="protein sequence ID" value="SDG95361.1"/>
    <property type="molecule type" value="Genomic_DNA"/>
</dbReference>